<comment type="cofactor">
    <cofactor evidence="1">
        <name>pyridoxal 5'-phosphate</name>
        <dbReference type="ChEBI" id="CHEBI:597326"/>
    </cofactor>
</comment>
<dbReference type="EMBL" id="JBHUFF010000014">
    <property type="protein sequence ID" value="MFD1800008.1"/>
    <property type="molecule type" value="Genomic_DNA"/>
</dbReference>
<comment type="caution">
    <text evidence="7">The sequence shown here is derived from an EMBL/GenBank/DDBJ whole genome shotgun (WGS) entry which is preliminary data.</text>
</comment>
<accession>A0ABW4NPH7</accession>
<dbReference type="PANTHER" id="PTHR43525">
    <property type="entry name" value="PROTEIN MALY"/>
    <property type="match status" value="1"/>
</dbReference>
<evidence type="ECO:0000313" key="7">
    <source>
        <dbReference type="EMBL" id="MFD1800008.1"/>
    </source>
</evidence>
<evidence type="ECO:0000259" key="6">
    <source>
        <dbReference type="Pfam" id="PF00155"/>
    </source>
</evidence>
<sequence>MNHHFDEVIDRKNPFSVKWGSLEKLFGSEDVLPMWVADMDFENPEPVLAALRKILDNHVLGYMMPPDSLYEAIIHWQKERHQMILAKEDILFSPGVVPSIGLIIQTFTQVNDAVMIHDPVYTPFSNMIELNQRKCISSTLTIQDNQFKMDFADIEKKMVDQQVKLFILCNPQNPGGRVWSKKELTQLAELCKKHGVLMISDEIHGDLVFQPESFTSLVTLDSSYQDFVLTLSAATKTFNLAGIKLSMVFVQNPKLRDQFIQAQNKIEQSALNTFGYVGTEAAFSEGGPWLSDLMQYLSANLELICTFFDKELPQVRYMKPEGTYLFWFDCSTLGMTDAELADHFAKVGKIGLNAGAAYGPAGSNYMRLNFAAPQSLIEEGLKRIKYAFEQPH</sequence>
<dbReference type="InterPro" id="IPR015422">
    <property type="entry name" value="PyrdxlP-dep_Trfase_small"/>
</dbReference>
<dbReference type="NCBIfam" id="TIGR04350">
    <property type="entry name" value="C_S_lyase_PatB"/>
    <property type="match status" value="1"/>
</dbReference>
<dbReference type="Pfam" id="PF00155">
    <property type="entry name" value="Aminotran_1_2"/>
    <property type="match status" value="1"/>
</dbReference>
<dbReference type="InterPro" id="IPR027619">
    <property type="entry name" value="C-S_lyase_PatB-like"/>
</dbReference>
<dbReference type="RefSeq" id="WP_058920024.1">
    <property type="nucleotide sequence ID" value="NZ_JBHSQC010000015.1"/>
</dbReference>
<dbReference type="InterPro" id="IPR015421">
    <property type="entry name" value="PyrdxlP-dep_Trfase_major"/>
</dbReference>
<proteinExistence type="inferred from homology"/>
<dbReference type="Gene3D" id="3.40.640.10">
    <property type="entry name" value="Type I PLP-dependent aspartate aminotransferase-like (Major domain)"/>
    <property type="match status" value="1"/>
</dbReference>
<name>A0ABW4NPH7_9LACT</name>
<dbReference type="GO" id="GO:0047804">
    <property type="term" value="F:cysteine-S-conjugate beta-lyase activity"/>
    <property type="evidence" value="ECO:0007669"/>
    <property type="project" value="UniProtKB-EC"/>
</dbReference>
<dbReference type="PANTHER" id="PTHR43525:SF1">
    <property type="entry name" value="PROTEIN MALY"/>
    <property type="match status" value="1"/>
</dbReference>
<dbReference type="Gene3D" id="3.90.1150.10">
    <property type="entry name" value="Aspartate Aminotransferase, domain 1"/>
    <property type="match status" value="1"/>
</dbReference>
<evidence type="ECO:0000313" key="8">
    <source>
        <dbReference type="Proteomes" id="UP001597285"/>
    </source>
</evidence>
<comment type="similarity">
    <text evidence="5">Belongs to the class-II pyridoxal-phosphate-dependent aminotransferase family. MalY/PatB cystathionine beta-lyase subfamily.</text>
</comment>
<dbReference type="EC" id="4.4.1.13" evidence="2"/>
<keyword evidence="4 7" id="KW-0456">Lyase</keyword>
<protein>
    <recommendedName>
        <fullName evidence="2">cysteine-S-conjugate beta-lyase</fullName>
        <ecNumber evidence="2">4.4.1.13</ecNumber>
    </recommendedName>
</protein>
<dbReference type="InterPro" id="IPR051798">
    <property type="entry name" value="Class-II_PLP-Dep_Aminotrans"/>
</dbReference>
<evidence type="ECO:0000256" key="3">
    <source>
        <dbReference type="ARBA" id="ARBA00022898"/>
    </source>
</evidence>
<dbReference type="InterPro" id="IPR015424">
    <property type="entry name" value="PyrdxlP-dep_Trfase"/>
</dbReference>
<feature type="domain" description="Aminotransferase class I/classII large" evidence="6">
    <location>
        <begin position="36"/>
        <end position="384"/>
    </location>
</feature>
<organism evidence="7 8">
    <name type="scientific">Carnobacterium antarcticum</name>
    <dbReference type="NCBI Taxonomy" id="2126436"/>
    <lineage>
        <taxon>Bacteria</taxon>
        <taxon>Bacillati</taxon>
        <taxon>Bacillota</taxon>
        <taxon>Bacilli</taxon>
        <taxon>Lactobacillales</taxon>
        <taxon>Carnobacteriaceae</taxon>
        <taxon>Carnobacterium</taxon>
    </lineage>
</organism>
<dbReference type="SUPFAM" id="SSF53383">
    <property type="entry name" value="PLP-dependent transferases"/>
    <property type="match status" value="1"/>
</dbReference>
<evidence type="ECO:0000256" key="5">
    <source>
        <dbReference type="ARBA" id="ARBA00037974"/>
    </source>
</evidence>
<evidence type="ECO:0000256" key="2">
    <source>
        <dbReference type="ARBA" id="ARBA00012224"/>
    </source>
</evidence>
<dbReference type="InterPro" id="IPR004839">
    <property type="entry name" value="Aminotransferase_I/II_large"/>
</dbReference>
<dbReference type="CDD" id="cd00609">
    <property type="entry name" value="AAT_like"/>
    <property type="match status" value="1"/>
</dbReference>
<evidence type="ECO:0000256" key="1">
    <source>
        <dbReference type="ARBA" id="ARBA00001933"/>
    </source>
</evidence>
<dbReference type="Proteomes" id="UP001597285">
    <property type="component" value="Unassembled WGS sequence"/>
</dbReference>
<reference evidence="8" key="1">
    <citation type="journal article" date="2019" name="Int. J. Syst. Evol. Microbiol.">
        <title>The Global Catalogue of Microorganisms (GCM) 10K type strain sequencing project: providing services to taxonomists for standard genome sequencing and annotation.</title>
        <authorList>
            <consortium name="The Broad Institute Genomics Platform"/>
            <consortium name="The Broad Institute Genome Sequencing Center for Infectious Disease"/>
            <person name="Wu L."/>
            <person name="Ma J."/>
        </authorList>
    </citation>
    <scope>NUCLEOTIDE SEQUENCE [LARGE SCALE GENOMIC DNA]</scope>
    <source>
        <strain evidence="8">KCTC 42143</strain>
    </source>
</reference>
<keyword evidence="3" id="KW-0663">Pyridoxal phosphate</keyword>
<evidence type="ECO:0000256" key="4">
    <source>
        <dbReference type="ARBA" id="ARBA00023239"/>
    </source>
</evidence>
<keyword evidence="8" id="KW-1185">Reference proteome</keyword>
<gene>
    <name evidence="7" type="ORF">ACFSBK_09115</name>
</gene>